<dbReference type="PROSITE" id="PS50879">
    <property type="entry name" value="RNASE_H_1"/>
    <property type="match status" value="1"/>
</dbReference>
<comment type="caution">
    <text evidence="2">The sequence shown here is derived from an EMBL/GenBank/DDBJ whole genome shotgun (WGS) entry which is preliminary data.</text>
</comment>
<dbReference type="InterPro" id="IPR036397">
    <property type="entry name" value="RNaseH_sf"/>
</dbReference>
<dbReference type="CDD" id="cd09279">
    <property type="entry name" value="RNase_HI_like"/>
    <property type="match status" value="1"/>
</dbReference>
<dbReference type="Proteomes" id="UP000034661">
    <property type="component" value="Unassembled WGS sequence"/>
</dbReference>
<reference evidence="2 3" key="1">
    <citation type="journal article" date="2015" name="Nature">
        <title>rRNA introns, odd ribosomes, and small enigmatic genomes across a large radiation of phyla.</title>
        <authorList>
            <person name="Brown C.T."/>
            <person name="Hug L.A."/>
            <person name="Thomas B.C."/>
            <person name="Sharon I."/>
            <person name="Castelle C.J."/>
            <person name="Singh A."/>
            <person name="Wilkins M.J."/>
            <person name="Williams K.H."/>
            <person name="Banfield J.F."/>
        </authorList>
    </citation>
    <scope>NUCLEOTIDE SEQUENCE [LARGE SCALE GENOMIC DNA]</scope>
</reference>
<accession>A0A0G1UN24</accession>
<dbReference type="GO" id="GO:0003676">
    <property type="term" value="F:nucleic acid binding"/>
    <property type="evidence" value="ECO:0007669"/>
    <property type="project" value="InterPro"/>
</dbReference>
<dbReference type="SUPFAM" id="SSF53098">
    <property type="entry name" value="Ribonuclease H-like"/>
    <property type="match status" value="1"/>
</dbReference>
<dbReference type="PANTHER" id="PTHR46387">
    <property type="entry name" value="POLYNUCLEOTIDYL TRANSFERASE, RIBONUCLEASE H-LIKE SUPERFAMILY PROTEIN"/>
    <property type="match status" value="1"/>
</dbReference>
<feature type="domain" description="RNase H type-1" evidence="1">
    <location>
        <begin position="1"/>
        <end position="150"/>
    </location>
</feature>
<protein>
    <submittedName>
        <fullName evidence="2">Ribonuclease H</fullName>
    </submittedName>
</protein>
<dbReference type="EMBL" id="LCPJ01000013">
    <property type="protein sequence ID" value="KKU95592.1"/>
    <property type="molecule type" value="Genomic_DNA"/>
</dbReference>
<evidence type="ECO:0000259" key="1">
    <source>
        <dbReference type="PROSITE" id="PS50879"/>
    </source>
</evidence>
<evidence type="ECO:0000313" key="2">
    <source>
        <dbReference type="EMBL" id="KKU95592.1"/>
    </source>
</evidence>
<organism evidence="2 3">
    <name type="scientific">Candidatus Gottesmanbacteria bacterium GW2011_GWA1_48_13</name>
    <dbReference type="NCBI Taxonomy" id="1618439"/>
    <lineage>
        <taxon>Bacteria</taxon>
        <taxon>Candidatus Gottesmaniibacteriota</taxon>
    </lineage>
</organism>
<proteinExistence type="predicted"/>
<evidence type="ECO:0000313" key="3">
    <source>
        <dbReference type="Proteomes" id="UP000034661"/>
    </source>
</evidence>
<dbReference type="InterPro" id="IPR002156">
    <property type="entry name" value="RNaseH_domain"/>
</dbReference>
<dbReference type="PANTHER" id="PTHR46387:SF2">
    <property type="entry name" value="RIBONUCLEASE HI"/>
    <property type="match status" value="1"/>
</dbReference>
<dbReference type="Gene3D" id="3.30.420.10">
    <property type="entry name" value="Ribonuclease H-like superfamily/Ribonuclease H"/>
    <property type="match status" value="1"/>
</dbReference>
<dbReference type="Pfam" id="PF13456">
    <property type="entry name" value="RVT_3"/>
    <property type="match status" value="1"/>
</dbReference>
<gene>
    <name evidence="2" type="ORF">UY27_C0013G0009</name>
</gene>
<dbReference type="AlphaFoldDB" id="A0A0G1UN24"/>
<name>A0A0G1UN24_9BACT</name>
<dbReference type="GO" id="GO:0004523">
    <property type="term" value="F:RNA-DNA hybrid ribonuclease activity"/>
    <property type="evidence" value="ECO:0007669"/>
    <property type="project" value="InterPro"/>
</dbReference>
<sequence length="151" mass="16822">MKLIIHTDGGARGNPGPAAVGVVIEVCQCVSVSVCQEKKRKEVVSFGRRIGETTNNVAEYTAVAEALKSIKDKVLSIKENTEKLEIEFYLDSTLVVNQLNGLFKVKDGRLRELLMGVRQLEQEVGGVIRYQYVPREQNTRADFLVNQALDQ</sequence>
<dbReference type="InterPro" id="IPR012337">
    <property type="entry name" value="RNaseH-like_sf"/>
</dbReference>